<evidence type="ECO:0000313" key="2">
    <source>
        <dbReference type="EMBL" id="KAI1856402.1"/>
    </source>
</evidence>
<dbReference type="AlphaFoldDB" id="A0A9Q0AKI9"/>
<dbReference type="EMBL" id="JAFIMR010000044">
    <property type="protein sequence ID" value="KAI1856402.1"/>
    <property type="molecule type" value="Genomic_DNA"/>
</dbReference>
<keyword evidence="3" id="KW-1185">Reference proteome</keyword>
<reference evidence="2" key="1">
    <citation type="submission" date="2021-03" db="EMBL/GenBank/DDBJ databases">
        <title>Revisited historic fungal species revealed as producer of novel bioactive compounds through whole genome sequencing and comparative genomics.</title>
        <authorList>
            <person name="Vignolle G.A."/>
            <person name="Hochenegger N."/>
            <person name="Mach R.L."/>
            <person name="Mach-Aigner A.R."/>
            <person name="Javad Rahimi M."/>
            <person name="Salim K.A."/>
            <person name="Chan C.M."/>
            <person name="Lim L.B.L."/>
            <person name="Cai F."/>
            <person name="Druzhinina I.S."/>
            <person name="U'Ren J.M."/>
            <person name="Derntl C."/>
        </authorList>
    </citation>
    <scope>NUCLEOTIDE SEQUENCE</scope>
    <source>
        <strain evidence="2">TUCIM 5799</strain>
    </source>
</reference>
<sequence>MDLLVETIAELTKLPSIQVATFNQEKQLWSELPVLEMELLERFTGHYYNDPSVRPYDQDASIRTNSFAARLLPLGLSSTRPTETLQYTLEQEPCMDWDLQAASEYIIRAGENIFQRLDDPKFSELAFEGGPLYTGPKGVNKERWDFLKKRFRECGEALDTESGVRQRASEAADKMEKIEQQVEH</sequence>
<protein>
    <submittedName>
        <fullName evidence="2">Uncharacterized protein</fullName>
    </submittedName>
</protein>
<dbReference type="InterPro" id="IPR022085">
    <property type="entry name" value="OpdG"/>
</dbReference>
<dbReference type="PANTHER" id="PTHR38797:SF4">
    <property type="entry name" value="NUCLEAR PORE COMPLEX PROTEIN NUP85"/>
    <property type="match status" value="1"/>
</dbReference>
<comment type="caution">
    <text evidence="2">The sequence shown here is derived from an EMBL/GenBank/DDBJ whole genome shotgun (WGS) entry which is preliminary data.</text>
</comment>
<evidence type="ECO:0000256" key="1">
    <source>
        <dbReference type="SAM" id="MobiDB-lite"/>
    </source>
</evidence>
<name>A0A9Q0AKI9_9PEZI</name>
<proteinExistence type="predicted"/>
<dbReference type="PANTHER" id="PTHR38797">
    <property type="entry name" value="NUCLEAR PORE COMPLEX PROTEIN NUP85-RELATED"/>
    <property type="match status" value="1"/>
</dbReference>
<organism evidence="2 3">
    <name type="scientific">Neoarthrinium moseri</name>
    <dbReference type="NCBI Taxonomy" id="1658444"/>
    <lineage>
        <taxon>Eukaryota</taxon>
        <taxon>Fungi</taxon>
        <taxon>Dikarya</taxon>
        <taxon>Ascomycota</taxon>
        <taxon>Pezizomycotina</taxon>
        <taxon>Sordariomycetes</taxon>
        <taxon>Xylariomycetidae</taxon>
        <taxon>Amphisphaeriales</taxon>
        <taxon>Apiosporaceae</taxon>
        <taxon>Neoarthrinium</taxon>
    </lineage>
</organism>
<evidence type="ECO:0000313" key="3">
    <source>
        <dbReference type="Proteomes" id="UP000829685"/>
    </source>
</evidence>
<gene>
    <name evidence="2" type="ORF">JX265_011649</name>
</gene>
<dbReference type="Proteomes" id="UP000829685">
    <property type="component" value="Unassembled WGS sequence"/>
</dbReference>
<dbReference type="Pfam" id="PF12311">
    <property type="entry name" value="DUF3632"/>
    <property type="match status" value="1"/>
</dbReference>
<accession>A0A9Q0AKI9</accession>
<dbReference type="InterPro" id="IPR053204">
    <property type="entry name" value="Oxopyrrolidines_Biosynth-assoc"/>
</dbReference>
<feature type="region of interest" description="Disordered" evidence="1">
    <location>
        <begin position="162"/>
        <end position="184"/>
    </location>
</feature>